<evidence type="ECO:0008006" key="5">
    <source>
        <dbReference type="Google" id="ProtNLM"/>
    </source>
</evidence>
<proteinExistence type="predicted"/>
<evidence type="ECO:0000313" key="3">
    <source>
        <dbReference type="EMBL" id="MFC4356974.1"/>
    </source>
</evidence>
<dbReference type="EMBL" id="JBHSDS010000003">
    <property type="protein sequence ID" value="MFC4356974.1"/>
    <property type="molecule type" value="Genomic_DNA"/>
</dbReference>
<gene>
    <name evidence="3" type="ORF">ACFO0N_03315</name>
</gene>
<dbReference type="AlphaFoldDB" id="A0ABD5P941"/>
<organism evidence="3 4">
    <name type="scientific">Halobium salinum</name>
    <dbReference type="NCBI Taxonomy" id="1364940"/>
    <lineage>
        <taxon>Archaea</taxon>
        <taxon>Methanobacteriati</taxon>
        <taxon>Methanobacteriota</taxon>
        <taxon>Stenosarchaea group</taxon>
        <taxon>Halobacteria</taxon>
        <taxon>Halobacteriales</taxon>
        <taxon>Haloferacaceae</taxon>
        <taxon>Halobium</taxon>
    </lineage>
</organism>
<accession>A0ABD5P941</accession>
<comment type="caution">
    <text evidence="3">The sequence shown here is derived from an EMBL/GenBank/DDBJ whole genome shotgun (WGS) entry which is preliminary data.</text>
</comment>
<protein>
    <recommendedName>
        <fullName evidence="5">DUF308 domain-containing protein</fullName>
    </recommendedName>
</protein>
<evidence type="ECO:0000256" key="2">
    <source>
        <dbReference type="SAM" id="Phobius"/>
    </source>
</evidence>
<sequence>MDTPRGDTDDPFDTGVDETTADESATGEDGSTTDDGPGVAALLILVGAGLFVFPEPVTSWVGATLVVVGALAWLTRFALG</sequence>
<feature type="transmembrane region" description="Helical" evidence="2">
    <location>
        <begin position="36"/>
        <end position="53"/>
    </location>
</feature>
<dbReference type="Proteomes" id="UP001595921">
    <property type="component" value="Unassembled WGS sequence"/>
</dbReference>
<evidence type="ECO:0000313" key="4">
    <source>
        <dbReference type="Proteomes" id="UP001595921"/>
    </source>
</evidence>
<dbReference type="RefSeq" id="WP_267621861.1">
    <property type="nucleotide sequence ID" value="NZ_JAODIW010000006.1"/>
</dbReference>
<reference evidence="3 4" key="1">
    <citation type="journal article" date="2019" name="Int. J. Syst. Evol. Microbiol.">
        <title>The Global Catalogue of Microorganisms (GCM) 10K type strain sequencing project: providing services to taxonomists for standard genome sequencing and annotation.</title>
        <authorList>
            <consortium name="The Broad Institute Genomics Platform"/>
            <consortium name="The Broad Institute Genome Sequencing Center for Infectious Disease"/>
            <person name="Wu L."/>
            <person name="Ma J."/>
        </authorList>
    </citation>
    <scope>NUCLEOTIDE SEQUENCE [LARGE SCALE GENOMIC DNA]</scope>
    <source>
        <strain evidence="3 4">CGMCC 1.12553</strain>
    </source>
</reference>
<keyword evidence="2" id="KW-0812">Transmembrane</keyword>
<keyword evidence="4" id="KW-1185">Reference proteome</keyword>
<keyword evidence="2" id="KW-1133">Transmembrane helix</keyword>
<feature type="transmembrane region" description="Helical" evidence="2">
    <location>
        <begin position="60"/>
        <end position="79"/>
    </location>
</feature>
<feature type="region of interest" description="Disordered" evidence="1">
    <location>
        <begin position="1"/>
        <end position="35"/>
    </location>
</feature>
<feature type="compositionally biased region" description="Acidic residues" evidence="1">
    <location>
        <begin position="9"/>
        <end position="21"/>
    </location>
</feature>
<keyword evidence="2" id="KW-0472">Membrane</keyword>
<evidence type="ECO:0000256" key="1">
    <source>
        <dbReference type="SAM" id="MobiDB-lite"/>
    </source>
</evidence>
<name>A0ABD5P941_9EURY</name>